<gene>
    <name evidence="2" type="ORF">VSS37_09540</name>
</gene>
<protein>
    <submittedName>
        <fullName evidence="2">Toprim domain-containing protein</fullName>
    </submittedName>
</protein>
<evidence type="ECO:0000313" key="3">
    <source>
        <dbReference type="Proteomes" id="UP001308005"/>
    </source>
</evidence>
<dbReference type="InterPro" id="IPR034154">
    <property type="entry name" value="TOPRIM_DnaG/twinkle"/>
</dbReference>
<dbReference type="CDD" id="cd01029">
    <property type="entry name" value="TOPRIM_primases"/>
    <property type="match status" value="1"/>
</dbReference>
<dbReference type="RefSeq" id="WP_324694663.1">
    <property type="nucleotide sequence ID" value="NZ_JAYMYJ010000091.1"/>
</dbReference>
<name>A0ABU6CWM1_9GAMM</name>
<keyword evidence="3" id="KW-1185">Reference proteome</keyword>
<proteinExistence type="predicted"/>
<evidence type="ECO:0000259" key="1">
    <source>
        <dbReference type="Pfam" id="PF13362"/>
    </source>
</evidence>
<organism evidence="2 3">
    <name type="scientific">Candidatus Thiothrix phosphatis</name>
    <dbReference type="NCBI Taxonomy" id="3112415"/>
    <lineage>
        <taxon>Bacteria</taxon>
        <taxon>Pseudomonadati</taxon>
        <taxon>Pseudomonadota</taxon>
        <taxon>Gammaproteobacteria</taxon>
        <taxon>Thiotrichales</taxon>
        <taxon>Thiotrichaceae</taxon>
        <taxon>Thiothrix</taxon>
    </lineage>
</organism>
<evidence type="ECO:0000313" key="2">
    <source>
        <dbReference type="EMBL" id="MEB4591219.1"/>
    </source>
</evidence>
<comment type="caution">
    <text evidence="2">The sequence shown here is derived from an EMBL/GenBank/DDBJ whole genome shotgun (WGS) entry which is preliminary data.</text>
</comment>
<dbReference type="Proteomes" id="UP001308005">
    <property type="component" value="Unassembled WGS sequence"/>
</dbReference>
<sequence>MLQKNKAPKSGGKKQIYSNASLYSASFHEGITGFQDAIAAAGLGKPEIKADGEIHRFRAAGDKAGTLNGWYVFFQIPVPAGAFGSWKTGHSERWCVRSEQELSHVERQQLAQQLEDARKARKAEQQRQWKAAADKAVLRWGAAKPLDGVSIHPYLKHKQVQAYSLKLEGRGLLLVPLRDVSGRLWSLQTINPQGEKRFQGGGKVSGCFHTIGEIDPVGLVFICEGYATGATIHRLHGGAAVACAMFADNLLPVALAIRSRYPQADIVLAGDNDRFTEGNPGATKAEAAARVVGGCWVIPEFPPECKNGTDFNDLAVLEASQ</sequence>
<accession>A0ABU6CWM1</accession>
<reference evidence="2 3" key="2">
    <citation type="submission" date="2024-01" db="EMBL/GenBank/DDBJ databases">
        <authorList>
            <person name="Xie X."/>
        </authorList>
    </citation>
    <scope>NUCLEOTIDE SEQUENCE [LARGE SCALE GENOMIC DNA]</scope>
    <source>
        <strain evidence="2">SCUT-1</strain>
    </source>
</reference>
<dbReference type="InterPro" id="IPR006171">
    <property type="entry name" value="TOPRIM_dom"/>
</dbReference>
<dbReference type="EMBL" id="JAYMYJ010000091">
    <property type="protein sequence ID" value="MEB4591219.1"/>
    <property type="molecule type" value="Genomic_DNA"/>
</dbReference>
<dbReference type="Pfam" id="PF13362">
    <property type="entry name" value="Toprim_3"/>
    <property type="match status" value="1"/>
</dbReference>
<feature type="domain" description="Toprim" evidence="1">
    <location>
        <begin position="220"/>
        <end position="317"/>
    </location>
</feature>
<reference evidence="3" key="1">
    <citation type="submission" date="2023-07" db="EMBL/GenBank/DDBJ databases">
        <title>The carbon used by Thiothrix.</title>
        <authorList>
            <person name="Chen L."/>
        </authorList>
    </citation>
    <scope>NUCLEOTIDE SEQUENCE [LARGE SCALE GENOMIC DNA]</scope>
</reference>